<dbReference type="InterPro" id="IPR029031">
    <property type="entry name" value="Gingipain_N_sf"/>
</dbReference>
<dbReference type="InterPro" id="IPR001769">
    <property type="entry name" value="Gingipain"/>
</dbReference>
<dbReference type="Gene3D" id="3.40.50.1460">
    <property type="match status" value="1"/>
</dbReference>
<dbReference type="EMBL" id="CP072643">
    <property type="protein sequence ID" value="QUV95092.1"/>
    <property type="molecule type" value="Genomic_DNA"/>
</dbReference>
<proteinExistence type="predicted"/>
<gene>
    <name evidence="4" type="ORF">J8C05_13770</name>
</gene>
<dbReference type="Pfam" id="PF01364">
    <property type="entry name" value="Peptidase_C25"/>
    <property type="match status" value="1"/>
</dbReference>
<organism evidence="4 5">
    <name type="scientific">Chloracidobacterium sp. N</name>
    <dbReference type="NCBI Taxonomy" id="2821540"/>
    <lineage>
        <taxon>Bacteria</taxon>
        <taxon>Pseudomonadati</taxon>
        <taxon>Acidobacteriota</taxon>
        <taxon>Terriglobia</taxon>
        <taxon>Terriglobales</taxon>
        <taxon>Acidobacteriaceae</taxon>
        <taxon>Chloracidobacterium</taxon>
        <taxon>Chloracidobacterium aggregatum</taxon>
    </lineage>
</organism>
<reference evidence="4 5" key="1">
    <citation type="submission" date="2021-03" db="EMBL/GenBank/DDBJ databases">
        <title>Genomic and phenotypic characterization of Chloracidobacterium isolates provides evidence for multiple species.</title>
        <authorList>
            <person name="Saini M.K."/>
            <person name="Costas A.M.G."/>
            <person name="Tank M."/>
            <person name="Bryant D.A."/>
        </authorList>
    </citation>
    <scope>NUCLEOTIDE SEQUENCE [LARGE SCALE GENOMIC DNA]</scope>
    <source>
        <strain evidence="4 5">N</strain>
    </source>
</reference>
<accession>A0ABX8B4R3</accession>
<name>A0ABX8B4R3_9BACT</name>
<evidence type="ECO:0000256" key="2">
    <source>
        <dbReference type="SAM" id="MobiDB-lite"/>
    </source>
</evidence>
<keyword evidence="1" id="KW-0732">Signal</keyword>
<sequence length="1398" mass="149049">MNRTRFWATVRPLYVLVLVGLLAGVVPPVVRRPEVRAAKTPLNAQMITVRDSNAPLGNGDFVGCSASPGLNTYYSVFIEVPSGTSRLTIDIYDADYGSTGGPSGVNRFDNRVGNITTNYSLFDPAGTSISLNTSLSDTGLNFTQGDNSAVGTNGPDTRAANNQWKNFFTRENPAAGHWELRIIQPGGGNSGVNPFGVAAHTLDPGANRDQNLGGPTTGRGLNMYFDPGIHLGPQNTERQPPITWNYYPYITSGCTCRANEFDWDASSGTGAITFVSRTGGYTRNIPTGTETLSPNGEWRSFVVGPWTTGVSAVDYGIWSNNITINGGSANHITYYIGNHAAAVPNTSGNNITLANWRQGDKFRVYFPGDAGATTAPVKPYMTQRLFHIGNPTNGPNPPCNGQTTFYRVRVDIVNPTDHDIVLDGTTIGTRTRRVVANIPTVTGVFYANESTYGGAQATQGTFTQPADDATSGSITWTPGTIAANSAASLFYVIRVSPTTGSPCVMNVTGTPGGTPEGTTAVWRDETGNTTQERATYTFGPLCELAVNRAGCTECGGSPQPVPTKVDLTDFEATRYATGDVLVQWATGYESAHLGFHLWRERDGRRERLTPELIAGSALLTSDALTAGQRYTWRDETARLVKGSAIYWLEAYDLDGSRQWYGPVTLRQTREAVPLALLKNSPLLGHSTSRLGRQIEDDAAPAGAELTGSKEASRYKAGAGVGPEQPGDLETQQWLAAQPAVKLRVTRTGWQRVTFGALTAAGLSPTADRERLQLYAHGRQVPLRVTAEGIEFYGVADDTPDSGERVYWLVEGRTPGNRVGPGAGAPMLRPTLQHFRSRVTRADKTIYFAALLNGDEDNFFGSVVTNSPVAQDIVVRDPATASGEPAQVSVELQGVSLGAHTVNVLWNGQPLGAVTYTGRSVGQATWTVPAEQVINGANTVTLQATEAGDVNLVKTLTVEYARQLQAADDRLLVHVPRTGGRHTLQVTGFTAPAVAFDITQPEAPVQLPVRMMGQTAMLGAAAGRDILLTTTGAMWSPQVEANTPSAWHRTDMAADFVILTHGAFRPAAERLARTRQAEGLRTVVVDITDVYDEWGYGAPSTAAVRAFLETAALRWARPARYVLLMGNATFDPRDYLGFGGHFIPTKLLAVGTLETAVDDWFGDFGGTGLAQLAIGRLPVRTPAEAEIVIGKILTYERAGAADWKQRVVVVADNPDDGGDFDQAATDIIGLAPDPAQVTPIRLSVLGAAGARAAVLAGFNSGAGLVNYVGHGSTQNWAAENLLTSADAAGLMNTGQPAIVVGMTCLNGFHHDLYTTSLGKALVLAPGGAVATWTSSSLTGSTEQHGANVGLLDALYGLEPAARLGDAIRRAKLGTNSLEVRRSWTLLGDPTLRVREVPRR</sequence>
<dbReference type="SUPFAM" id="SSF52129">
    <property type="entry name" value="Caspase-like"/>
    <property type="match status" value="1"/>
</dbReference>
<keyword evidence="5" id="KW-1185">Reference proteome</keyword>
<evidence type="ECO:0000259" key="3">
    <source>
        <dbReference type="Pfam" id="PF01364"/>
    </source>
</evidence>
<protein>
    <recommendedName>
        <fullName evidence="3">Gingipain domain-containing protein</fullName>
    </recommendedName>
</protein>
<dbReference type="RefSeq" id="WP_211423332.1">
    <property type="nucleotide sequence ID" value="NZ_CP072643.1"/>
</dbReference>
<evidence type="ECO:0000256" key="1">
    <source>
        <dbReference type="ARBA" id="ARBA00022729"/>
    </source>
</evidence>
<dbReference type="InterPro" id="IPR029030">
    <property type="entry name" value="Caspase-like_dom_sf"/>
</dbReference>
<dbReference type="Gene3D" id="3.40.50.10390">
    <property type="entry name" value="Gingipain r, domain 1"/>
    <property type="match status" value="1"/>
</dbReference>
<evidence type="ECO:0000313" key="4">
    <source>
        <dbReference type="EMBL" id="QUV95092.1"/>
    </source>
</evidence>
<feature type="domain" description="Gingipain" evidence="3">
    <location>
        <begin position="1055"/>
        <end position="1392"/>
    </location>
</feature>
<feature type="region of interest" description="Disordered" evidence="2">
    <location>
        <begin position="698"/>
        <end position="724"/>
    </location>
</feature>
<dbReference type="Proteomes" id="UP000677668">
    <property type="component" value="Chromosome 2"/>
</dbReference>
<evidence type="ECO:0000313" key="5">
    <source>
        <dbReference type="Proteomes" id="UP000677668"/>
    </source>
</evidence>